<sequence>MGCSSSVVLEEETPHTNTPVVVVPVDTWTQQTLGPAQPETVAAAYRRMDEEICALESTTPGPRLTTAEGWVELLRSANVQREGEQDPGVAAVPNGAPVDFTKSQPATIGRDRVTEDARQEMQEEFVARLSRAAMDQESEQFRVEMIEHGRKRALFLQASFDQLKRMYIEQDQLLAMVYNGTYGSPTEQKLDGELDAARDVRDRLGGAVEQWRIAGGLLRAAAKGLHQTIDNWELLRSSRDAEETVRLALDARTACLGALVALEAAQAALPQVEIPYITIRQQAAVRHALIYLLTDMVNPARYQHTRDVFGVFGANVTKAVHWLHECYDETLRQDYGTADQAATLLAKTLREERLRFIAGRVPNKLYVRPAIGK</sequence>
<dbReference type="PANTHER" id="PTHR21974">
    <property type="entry name" value="RE15880P"/>
    <property type="match status" value="1"/>
</dbReference>
<evidence type="ECO:0000313" key="3">
    <source>
        <dbReference type="Proteomes" id="UP000075880"/>
    </source>
</evidence>
<name>A0AAG5DHP5_ANOAO</name>
<dbReference type="Proteomes" id="UP000075880">
    <property type="component" value="Unassembled WGS sequence"/>
</dbReference>
<reference evidence="2" key="1">
    <citation type="submission" date="2024-04" db="UniProtKB">
        <authorList>
            <consortium name="EnsemblMetazoa"/>
        </authorList>
    </citation>
    <scope>IDENTIFICATION</scope>
    <source>
        <strain evidence="2">EBRO</strain>
    </source>
</reference>
<keyword evidence="3" id="KW-1185">Reference proteome</keyword>
<dbReference type="GO" id="GO:0005929">
    <property type="term" value="C:cilium"/>
    <property type="evidence" value="ECO:0007669"/>
    <property type="project" value="TreeGrafter"/>
</dbReference>
<organism evidence="2 3">
    <name type="scientific">Anopheles atroparvus</name>
    <name type="common">European mosquito</name>
    <dbReference type="NCBI Taxonomy" id="41427"/>
    <lineage>
        <taxon>Eukaryota</taxon>
        <taxon>Metazoa</taxon>
        <taxon>Ecdysozoa</taxon>
        <taxon>Arthropoda</taxon>
        <taxon>Hexapoda</taxon>
        <taxon>Insecta</taxon>
        <taxon>Pterygota</taxon>
        <taxon>Neoptera</taxon>
        <taxon>Endopterygota</taxon>
        <taxon>Diptera</taxon>
        <taxon>Nematocera</taxon>
        <taxon>Culicoidea</taxon>
        <taxon>Culicidae</taxon>
        <taxon>Anophelinae</taxon>
        <taxon>Anopheles</taxon>
    </lineage>
</organism>
<accession>A0AAG5DHP5</accession>
<evidence type="ECO:0000256" key="1">
    <source>
        <dbReference type="SAM" id="MobiDB-lite"/>
    </source>
</evidence>
<proteinExistence type="predicted"/>
<dbReference type="EnsemblMetazoa" id="ENSAATROPT011327">
    <property type="protein sequence ID" value="ENSAATROPP010238"/>
    <property type="gene ID" value="ENSAATROPG009224"/>
</dbReference>
<protein>
    <submittedName>
        <fullName evidence="2">Uncharacterized protein</fullName>
    </submittedName>
</protein>
<evidence type="ECO:0000313" key="2">
    <source>
        <dbReference type="EnsemblMetazoa" id="ENSAATROPP010238"/>
    </source>
</evidence>
<feature type="region of interest" description="Disordered" evidence="1">
    <location>
        <begin position="82"/>
        <end position="103"/>
    </location>
</feature>
<dbReference type="PANTHER" id="PTHR21974:SF2">
    <property type="entry name" value="RE15880P"/>
    <property type="match status" value="1"/>
</dbReference>
<dbReference type="AlphaFoldDB" id="A0AAG5DHP5"/>